<dbReference type="AlphaFoldDB" id="A0A7W3LQ16"/>
<comment type="caution">
    <text evidence="2">The sequence shown here is derived from an EMBL/GenBank/DDBJ whole genome shotgun (WGS) entry which is preliminary data.</text>
</comment>
<dbReference type="RefSeq" id="WP_182844403.1">
    <property type="nucleotide sequence ID" value="NZ_BAAALP010000046.1"/>
</dbReference>
<evidence type="ECO:0000313" key="3">
    <source>
        <dbReference type="Proteomes" id="UP000572680"/>
    </source>
</evidence>
<feature type="compositionally biased region" description="Polar residues" evidence="1">
    <location>
        <begin position="146"/>
        <end position="157"/>
    </location>
</feature>
<protein>
    <submittedName>
        <fullName evidence="2">Uncharacterized protein</fullName>
    </submittedName>
</protein>
<evidence type="ECO:0000256" key="1">
    <source>
        <dbReference type="SAM" id="MobiDB-lite"/>
    </source>
</evidence>
<organism evidence="2 3">
    <name type="scientific">Actinomadura namibiensis</name>
    <dbReference type="NCBI Taxonomy" id="182080"/>
    <lineage>
        <taxon>Bacteria</taxon>
        <taxon>Bacillati</taxon>
        <taxon>Actinomycetota</taxon>
        <taxon>Actinomycetes</taxon>
        <taxon>Streptosporangiales</taxon>
        <taxon>Thermomonosporaceae</taxon>
        <taxon>Actinomadura</taxon>
    </lineage>
</organism>
<reference evidence="2 3" key="1">
    <citation type="submission" date="2020-08" db="EMBL/GenBank/DDBJ databases">
        <title>Genomic Encyclopedia of Type Strains, Phase IV (KMG-IV): sequencing the most valuable type-strain genomes for metagenomic binning, comparative biology and taxonomic classification.</title>
        <authorList>
            <person name="Goeker M."/>
        </authorList>
    </citation>
    <scope>NUCLEOTIDE SEQUENCE [LARGE SCALE GENOMIC DNA]</scope>
    <source>
        <strain evidence="2 3">DSM 44197</strain>
    </source>
</reference>
<name>A0A7W3LQ16_ACTNM</name>
<dbReference type="Proteomes" id="UP000572680">
    <property type="component" value="Unassembled WGS sequence"/>
</dbReference>
<feature type="region of interest" description="Disordered" evidence="1">
    <location>
        <begin position="123"/>
        <end position="166"/>
    </location>
</feature>
<dbReference type="EMBL" id="JACJIA010000004">
    <property type="protein sequence ID" value="MBA8952132.1"/>
    <property type="molecule type" value="Genomic_DNA"/>
</dbReference>
<sequence length="166" mass="17594">MRARMWIVGVVALASVAACGGKKDGDGVASAGGPGKGASASPSLKPEDARLKFAQCMRQNGVDMPDPGGERGVQIKSRKGEEGKVEAAMEKCQPILKAGGEMPDVDDPKIHDQMVRFAQCMRQNGVDMPDPKPGEGMRLRMKSGGNPETVQKAQQACQHLAPGRKR</sequence>
<proteinExistence type="predicted"/>
<gene>
    <name evidence="2" type="ORF">HNR61_003772</name>
</gene>
<evidence type="ECO:0000313" key="2">
    <source>
        <dbReference type="EMBL" id="MBA8952132.1"/>
    </source>
</evidence>
<accession>A0A7W3LQ16</accession>
<dbReference type="PROSITE" id="PS51257">
    <property type="entry name" value="PROKAR_LIPOPROTEIN"/>
    <property type="match status" value="1"/>
</dbReference>
<feature type="compositionally biased region" description="Basic and acidic residues" evidence="1">
    <location>
        <begin position="129"/>
        <end position="138"/>
    </location>
</feature>
<feature type="region of interest" description="Disordered" evidence="1">
    <location>
        <begin position="23"/>
        <end position="86"/>
    </location>
</feature>
<keyword evidence="3" id="KW-1185">Reference proteome</keyword>